<protein>
    <submittedName>
        <fullName evidence="1">Uncharacterized protein</fullName>
    </submittedName>
</protein>
<organism evidence="1 2">
    <name type="scientific">Bradyrhizobium guangzhouense</name>
    <dbReference type="NCBI Taxonomy" id="1325095"/>
    <lineage>
        <taxon>Bacteria</taxon>
        <taxon>Pseudomonadati</taxon>
        <taxon>Pseudomonadota</taxon>
        <taxon>Alphaproteobacteria</taxon>
        <taxon>Hyphomicrobiales</taxon>
        <taxon>Nitrobacteraceae</taxon>
        <taxon>Bradyrhizobium</taxon>
    </lineage>
</organism>
<dbReference type="Proteomes" id="UP000288972">
    <property type="component" value="Chromosome"/>
</dbReference>
<dbReference type="AlphaFoldDB" id="A0AAE5X030"/>
<dbReference type="EMBL" id="CP030053">
    <property type="protein sequence ID" value="QAU46145.1"/>
    <property type="molecule type" value="Genomic_DNA"/>
</dbReference>
<sequence>MAWTYSFDSPIARCANRAMPGSSEDRVVDSILFQVMNEIVRDSRKVATIPPIRPMHREFGIHMKLKFA</sequence>
<accession>A0AAE5X030</accession>
<gene>
    <name evidence="1" type="ORF">XH91_12745</name>
</gene>
<reference evidence="1 2" key="1">
    <citation type="submission" date="2018-06" db="EMBL/GenBank/DDBJ databases">
        <title>Comparative genomics of rhizobia nodulating Arachis hypogaea in China.</title>
        <authorList>
            <person name="Li Y."/>
        </authorList>
    </citation>
    <scope>NUCLEOTIDE SEQUENCE [LARGE SCALE GENOMIC DNA]</scope>
    <source>
        <strain evidence="1 2">CCBAU 51670</strain>
    </source>
</reference>
<evidence type="ECO:0000313" key="1">
    <source>
        <dbReference type="EMBL" id="QAU46145.1"/>
    </source>
</evidence>
<evidence type="ECO:0000313" key="2">
    <source>
        <dbReference type="Proteomes" id="UP000288972"/>
    </source>
</evidence>
<dbReference type="KEGG" id="bgz:XH91_12745"/>
<proteinExistence type="predicted"/>
<name>A0AAE5X030_9BRAD</name>